<dbReference type="PROSITE" id="PS50118">
    <property type="entry name" value="HMG_BOX_2"/>
    <property type="match status" value="2"/>
</dbReference>
<dbReference type="InterPro" id="IPR036910">
    <property type="entry name" value="HMG_box_dom_sf"/>
</dbReference>
<feature type="DNA-binding region" description="HMG box" evidence="2">
    <location>
        <begin position="158"/>
        <end position="221"/>
    </location>
</feature>
<feature type="domain" description="HMG box" evidence="4">
    <location>
        <begin position="158"/>
        <end position="221"/>
    </location>
</feature>
<dbReference type="Pfam" id="PF00505">
    <property type="entry name" value="HMG_box"/>
    <property type="match status" value="1"/>
</dbReference>
<dbReference type="GO" id="GO:0003677">
    <property type="term" value="F:DNA binding"/>
    <property type="evidence" value="ECO:0007669"/>
    <property type="project" value="UniProtKB-UniRule"/>
</dbReference>
<dbReference type="SMART" id="SM00398">
    <property type="entry name" value="HMG"/>
    <property type="match status" value="2"/>
</dbReference>
<dbReference type="GO" id="GO:0006357">
    <property type="term" value="P:regulation of transcription by RNA polymerase II"/>
    <property type="evidence" value="ECO:0007669"/>
    <property type="project" value="TreeGrafter"/>
</dbReference>
<reference evidence="5" key="1">
    <citation type="submission" date="2020-08" db="EMBL/GenBank/DDBJ databases">
        <title>Genome sequencing and assembly of the red palm weevil Rhynchophorus ferrugineus.</title>
        <authorList>
            <person name="Dias G.B."/>
            <person name="Bergman C.M."/>
            <person name="Manee M."/>
        </authorList>
    </citation>
    <scope>NUCLEOTIDE SEQUENCE</scope>
    <source>
        <strain evidence="5">AA-2017</strain>
        <tissue evidence="5">Whole larva</tissue>
    </source>
</reference>
<proteinExistence type="predicted"/>
<dbReference type="InterPro" id="IPR009071">
    <property type="entry name" value="HMG_box_dom"/>
</dbReference>
<evidence type="ECO:0000313" key="6">
    <source>
        <dbReference type="Proteomes" id="UP000625711"/>
    </source>
</evidence>
<dbReference type="OrthoDB" id="5550281at2759"/>
<evidence type="ECO:0000259" key="4">
    <source>
        <dbReference type="PROSITE" id="PS50118"/>
    </source>
</evidence>
<dbReference type="SUPFAM" id="SSF47095">
    <property type="entry name" value="HMG-box"/>
    <property type="match status" value="2"/>
</dbReference>
<feature type="domain" description="HMG box" evidence="4">
    <location>
        <begin position="53"/>
        <end position="121"/>
    </location>
</feature>
<keyword evidence="6" id="KW-1185">Reference proteome</keyword>
<dbReference type="GO" id="GO:0005634">
    <property type="term" value="C:nucleus"/>
    <property type="evidence" value="ECO:0007669"/>
    <property type="project" value="UniProtKB-UniRule"/>
</dbReference>
<feature type="DNA-binding region" description="HMG box" evidence="2">
    <location>
        <begin position="53"/>
        <end position="121"/>
    </location>
</feature>
<accession>A0A834M6C4</accession>
<dbReference type="InterPro" id="IPR050342">
    <property type="entry name" value="HMGB"/>
</dbReference>
<evidence type="ECO:0000313" key="5">
    <source>
        <dbReference type="EMBL" id="KAF7266639.1"/>
    </source>
</evidence>
<dbReference type="Gene3D" id="1.10.30.10">
    <property type="entry name" value="High mobility group box domain"/>
    <property type="match status" value="2"/>
</dbReference>
<dbReference type="PANTHER" id="PTHR48112:SF22">
    <property type="entry name" value="MITOCHONDRIAL TRANSCRIPTION FACTOR A, ISOFORM B"/>
    <property type="match status" value="1"/>
</dbReference>
<protein>
    <recommendedName>
        <fullName evidence="4">HMG box domain-containing protein</fullName>
    </recommendedName>
</protein>
<dbReference type="Pfam" id="PF09011">
    <property type="entry name" value="HMG_box_2"/>
    <property type="match status" value="1"/>
</dbReference>
<keyword evidence="2" id="KW-0539">Nucleus</keyword>
<dbReference type="EMBL" id="JAACXV010014526">
    <property type="protein sequence ID" value="KAF7266639.1"/>
    <property type="molecule type" value="Genomic_DNA"/>
</dbReference>
<evidence type="ECO:0000256" key="3">
    <source>
        <dbReference type="SAM" id="Coils"/>
    </source>
</evidence>
<organism evidence="5 6">
    <name type="scientific">Rhynchophorus ferrugineus</name>
    <name type="common">Red palm weevil</name>
    <name type="synonym">Curculio ferrugineus</name>
    <dbReference type="NCBI Taxonomy" id="354439"/>
    <lineage>
        <taxon>Eukaryota</taxon>
        <taxon>Metazoa</taxon>
        <taxon>Ecdysozoa</taxon>
        <taxon>Arthropoda</taxon>
        <taxon>Hexapoda</taxon>
        <taxon>Insecta</taxon>
        <taxon>Pterygota</taxon>
        <taxon>Neoptera</taxon>
        <taxon>Endopterygota</taxon>
        <taxon>Coleoptera</taxon>
        <taxon>Polyphaga</taxon>
        <taxon>Cucujiformia</taxon>
        <taxon>Curculionidae</taxon>
        <taxon>Dryophthorinae</taxon>
        <taxon>Rhynchophorus</taxon>
    </lineage>
</organism>
<gene>
    <name evidence="5" type="ORF">GWI33_020134</name>
</gene>
<name>A0A834M6C4_RHYFE</name>
<dbReference type="PRINTS" id="PR00886">
    <property type="entry name" value="HIGHMOBLTY12"/>
</dbReference>
<feature type="coiled-coil region" evidence="3">
    <location>
        <begin position="196"/>
        <end position="223"/>
    </location>
</feature>
<evidence type="ECO:0000256" key="2">
    <source>
        <dbReference type="PROSITE-ProRule" id="PRU00267"/>
    </source>
</evidence>
<dbReference type="AlphaFoldDB" id="A0A834M6C4"/>
<keyword evidence="3" id="KW-0175">Coiled coil</keyword>
<dbReference type="PANTHER" id="PTHR48112">
    <property type="entry name" value="HIGH MOBILITY GROUP PROTEIN DSP1"/>
    <property type="match status" value="1"/>
</dbReference>
<comment type="caution">
    <text evidence="5">The sequence shown here is derived from an EMBL/GenBank/DDBJ whole genome shotgun (WGS) entry which is preliminary data.</text>
</comment>
<keyword evidence="1 2" id="KW-0238">DNA-binding</keyword>
<dbReference type="Proteomes" id="UP000625711">
    <property type="component" value="Unassembled WGS sequence"/>
</dbReference>
<evidence type="ECO:0000256" key="1">
    <source>
        <dbReference type="ARBA" id="ARBA00023125"/>
    </source>
</evidence>
<sequence>MQNIFTKHLSLVNHFNKLVLTNRTINVLTLPICAGIKQEAKDLLSKLNIPEKPKRPLSAYMQYLFEKRPQVKVNYPNLSNIELIKKMSEDWKNLSSDLKLNYENKAKQNKEEYDKRLLQFNNNLTPEQKTVLNQIQSELREEAKKRKLKREIKQHNKPKKPASAYSLFLLSYAKEQGLNIAHAMQSGKGKWDALSEQEKEKYYKEYSEKKKKFEEELAVWEAKMIAEGREKLIRGKTLKAFDKFNEKSPVVKKSA</sequence>